<dbReference type="HOGENOM" id="CLU_164133_0_2_1"/>
<organism evidence="11 12">
    <name type="scientific">Drosophila erecta</name>
    <name type="common">Fruit fly</name>
    <dbReference type="NCBI Taxonomy" id="7220"/>
    <lineage>
        <taxon>Eukaryota</taxon>
        <taxon>Metazoa</taxon>
        <taxon>Ecdysozoa</taxon>
        <taxon>Arthropoda</taxon>
        <taxon>Hexapoda</taxon>
        <taxon>Insecta</taxon>
        <taxon>Pterygota</taxon>
        <taxon>Neoptera</taxon>
        <taxon>Endopterygota</taxon>
        <taxon>Diptera</taxon>
        <taxon>Brachycera</taxon>
        <taxon>Muscomorpha</taxon>
        <taxon>Ephydroidea</taxon>
        <taxon>Drosophilidae</taxon>
        <taxon>Drosophila</taxon>
        <taxon>Sophophora</taxon>
    </lineage>
</organism>
<evidence type="ECO:0000256" key="2">
    <source>
        <dbReference type="ARBA" id="ARBA00022525"/>
    </source>
</evidence>
<evidence type="ECO:0000256" key="5">
    <source>
        <dbReference type="ARBA" id="ARBA00022900"/>
    </source>
</evidence>
<gene>
    <name evidence="11" type="primary">Dere\GG24414</name>
    <name evidence="11" type="synonym">dere_GLEANR_9143</name>
    <name evidence="11" type="synonym">GG24414</name>
    <name evidence="11" type="ORF">Dere_GG24414</name>
</gene>
<dbReference type="PANTHER" id="PTHR10083:SF376">
    <property type="entry name" value="SERINE PEPTIDASE INHIBITOR, KUNITZ TYPE, 3"/>
    <property type="match status" value="1"/>
</dbReference>
<dbReference type="Gene3D" id="4.10.410.10">
    <property type="entry name" value="Pancreatic trypsin inhibitor Kunitz domain"/>
    <property type="match status" value="1"/>
</dbReference>
<dbReference type="PROSITE" id="PS00280">
    <property type="entry name" value="BPTI_KUNITZ_1"/>
    <property type="match status" value="1"/>
</dbReference>
<dbReference type="SMR" id="B3N359"/>
<dbReference type="InterPro" id="IPR020901">
    <property type="entry name" value="Prtase_inh_Kunz-CS"/>
</dbReference>
<dbReference type="AlphaFoldDB" id="B3N359"/>
<dbReference type="SMART" id="SM00131">
    <property type="entry name" value="KU"/>
    <property type="match status" value="1"/>
</dbReference>
<dbReference type="Pfam" id="PF00014">
    <property type="entry name" value="Kunitz_BPTI"/>
    <property type="match status" value="1"/>
</dbReference>
<dbReference type="GO" id="GO:0005615">
    <property type="term" value="C:extracellular space"/>
    <property type="evidence" value="ECO:0007669"/>
    <property type="project" value="TreeGrafter"/>
</dbReference>
<sequence length="82" mass="9048">MKFIAAVCLMFALLNVTLGLKDLICGLLPAMNGDGFNRCLASMLRFSYYPESNSCEKFIYGGCGGNENRFGTKESCEQKCLE</sequence>
<dbReference type="PRINTS" id="PR00759">
    <property type="entry name" value="BASICPTASE"/>
</dbReference>
<evidence type="ECO:0000259" key="10">
    <source>
        <dbReference type="PROSITE" id="PS50279"/>
    </source>
</evidence>
<dbReference type="InterPro" id="IPR002223">
    <property type="entry name" value="Kunitz_BPTI"/>
</dbReference>
<dbReference type="EMBL" id="CH954177">
    <property type="protein sequence ID" value="EDV57658.1"/>
    <property type="molecule type" value="Genomic_DNA"/>
</dbReference>
<keyword evidence="8" id="KW-1203">Blood coagulation cascade inhibiting toxin</keyword>
<keyword evidence="12" id="KW-1185">Reference proteome</keyword>
<feature type="domain" description="BPTI/Kunitz inhibitor" evidence="10">
    <location>
        <begin position="25"/>
        <end position="80"/>
    </location>
</feature>
<dbReference type="PROSITE" id="PS50279">
    <property type="entry name" value="BPTI_KUNITZ_2"/>
    <property type="match status" value="1"/>
</dbReference>
<evidence type="ECO:0000256" key="8">
    <source>
        <dbReference type="ARBA" id="ARBA00034146"/>
    </source>
</evidence>
<evidence type="ECO:0000256" key="1">
    <source>
        <dbReference type="ARBA" id="ARBA00004613"/>
    </source>
</evidence>
<dbReference type="InterPro" id="IPR036880">
    <property type="entry name" value="Kunitz_BPTI_sf"/>
</dbReference>
<evidence type="ECO:0000256" key="7">
    <source>
        <dbReference type="ARBA" id="ARBA00023240"/>
    </source>
</evidence>
<keyword evidence="9" id="KW-0732">Signal</keyword>
<accession>B3N359</accession>
<keyword evidence="5" id="KW-0722">Serine protease inhibitor</keyword>
<evidence type="ECO:0000313" key="12">
    <source>
        <dbReference type="Proteomes" id="UP000008711"/>
    </source>
</evidence>
<evidence type="ECO:0000313" key="11">
    <source>
        <dbReference type="EMBL" id="EDV57658.1"/>
    </source>
</evidence>
<proteinExistence type="predicted"/>
<name>B3N359_DROER</name>
<protein>
    <recommendedName>
        <fullName evidence="10">BPTI/Kunitz inhibitor domain-containing protein</fullName>
    </recommendedName>
</protein>
<feature type="signal peptide" evidence="9">
    <location>
        <begin position="1"/>
        <end position="19"/>
    </location>
</feature>
<dbReference type="eggNOG" id="KOG4295">
    <property type="taxonomic scope" value="Eukaryota"/>
</dbReference>
<keyword evidence="6" id="KW-1015">Disulfide bond</keyword>
<dbReference type="Proteomes" id="UP000008711">
    <property type="component" value="Unassembled WGS sequence"/>
</dbReference>
<dbReference type="OrthoDB" id="4473401at2759"/>
<keyword evidence="7" id="KW-1199">Hemostasis impairing toxin</keyword>
<keyword evidence="3" id="KW-0800">Toxin</keyword>
<dbReference type="PhylomeDB" id="B3N359"/>
<reference evidence="11 12" key="1">
    <citation type="journal article" date="2007" name="Nature">
        <title>Evolution of genes and genomes on the Drosophila phylogeny.</title>
        <authorList>
            <consortium name="Drosophila 12 Genomes Consortium"/>
            <person name="Clark A.G."/>
            <person name="Eisen M.B."/>
            <person name="Smith D.R."/>
            <person name="Bergman C.M."/>
            <person name="Oliver B."/>
            <person name="Markow T.A."/>
            <person name="Kaufman T.C."/>
            <person name="Kellis M."/>
            <person name="Gelbart W."/>
            <person name="Iyer V.N."/>
            <person name="Pollard D.A."/>
            <person name="Sackton T.B."/>
            <person name="Larracuente A.M."/>
            <person name="Singh N.D."/>
            <person name="Abad J.P."/>
            <person name="Abt D.N."/>
            <person name="Adryan B."/>
            <person name="Aguade M."/>
            <person name="Akashi H."/>
            <person name="Anderson W.W."/>
            <person name="Aquadro C.F."/>
            <person name="Ardell D.H."/>
            <person name="Arguello R."/>
            <person name="Artieri C.G."/>
            <person name="Barbash D.A."/>
            <person name="Barker D."/>
            <person name="Barsanti P."/>
            <person name="Batterham P."/>
            <person name="Batzoglou S."/>
            <person name="Begun D."/>
            <person name="Bhutkar A."/>
            <person name="Blanco E."/>
            <person name="Bosak S.A."/>
            <person name="Bradley R.K."/>
            <person name="Brand A.D."/>
            <person name="Brent M.R."/>
            <person name="Brooks A.N."/>
            <person name="Brown R.H."/>
            <person name="Butlin R.K."/>
            <person name="Caggese C."/>
            <person name="Calvi B.R."/>
            <person name="Bernardo de Carvalho A."/>
            <person name="Caspi A."/>
            <person name="Castrezana S."/>
            <person name="Celniker S.E."/>
            <person name="Chang J.L."/>
            <person name="Chapple C."/>
            <person name="Chatterji S."/>
            <person name="Chinwalla A."/>
            <person name="Civetta A."/>
            <person name="Clifton S.W."/>
            <person name="Comeron J.M."/>
            <person name="Costello J.C."/>
            <person name="Coyne J.A."/>
            <person name="Daub J."/>
            <person name="David R.G."/>
            <person name="Delcher A.L."/>
            <person name="Delehaunty K."/>
            <person name="Do C.B."/>
            <person name="Ebling H."/>
            <person name="Edwards K."/>
            <person name="Eickbush T."/>
            <person name="Evans J.D."/>
            <person name="Filipski A."/>
            <person name="Findeiss S."/>
            <person name="Freyhult E."/>
            <person name="Fulton L."/>
            <person name="Fulton R."/>
            <person name="Garcia A.C."/>
            <person name="Gardiner A."/>
            <person name="Garfield D.A."/>
            <person name="Garvin B.E."/>
            <person name="Gibson G."/>
            <person name="Gilbert D."/>
            <person name="Gnerre S."/>
            <person name="Godfrey J."/>
            <person name="Good R."/>
            <person name="Gotea V."/>
            <person name="Gravely B."/>
            <person name="Greenberg A.J."/>
            <person name="Griffiths-Jones S."/>
            <person name="Gross S."/>
            <person name="Guigo R."/>
            <person name="Gustafson E.A."/>
            <person name="Haerty W."/>
            <person name="Hahn M.W."/>
            <person name="Halligan D.L."/>
            <person name="Halpern A.L."/>
            <person name="Halter G.M."/>
            <person name="Han M.V."/>
            <person name="Heger A."/>
            <person name="Hillier L."/>
            <person name="Hinrichs A.S."/>
            <person name="Holmes I."/>
            <person name="Hoskins R.A."/>
            <person name="Hubisz M.J."/>
            <person name="Hultmark D."/>
            <person name="Huntley M.A."/>
            <person name="Jaffe D.B."/>
            <person name="Jagadeeshan S."/>
            <person name="Jeck W.R."/>
            <person name="Johnson J."/>
            <person name="Jones C.D."/>
            <person name="Jordan W.C."/>
            <person name="Karpen G.H."/>
            <person name="Kataoka E."/>
            <person name="Keightley P.D."/>
            <person name="Kheradpour P."/>
            <person name="Kirkness E.F."/>
            <person name="Koerich L.B."/>
            <person name="Kristiansen K."/>
            <person name="Kudrna D."/>
            <person name="Kulathinal R.J."/>
            <person name="Kumar S."/>
            <person name="Kwok R."/>
            <person name="Lander E."/>
            <person name="Langley C.H."/>
            <person name="Lapoint R."/>
            <person name="Lazzaro B.P."/>
            <person name="Lee S.J."/>
            <person name="Levesque L."/>
            <person name="Li R."/>
            <person name="Lin C.F."/>
            <person name="Lin M.F."/>
            <person name="Lindblad-Toh K."/>
            <person name="Llopart A."/>
            <person name="Long M."/>
            <person name="Low L."/>
            <person name="Lozovsky E."/>
            <person name="Lu J."/>
            <person name="Luo M."/>
            <person name="Machado C.A."/>
            <person name="Makalowski W."/>
            <person name="Marzo M."/>
            <person name="Matsuda M."/>
            <person name="Matzkin L."/>
            <person name="McAllister B."/>
            <person name="McBride C.S."/>
            <person name="McKernan B."/>
            <person name="McKernan K."/>
            <person name="Mendez-Lago M."/>
            <person name="Minx P."/>
            <person name="Mollenhauer M.U."/>
            <person name="Montooth K."/>
            <person name="Mount S.M."/>
            <person name="Mu X."/>
            <person name="Myers E."/>
            <person name="Negre B."/>
            <person name="Newfeld S."/>
            <person name="Nielsen R."/>
            <person name="Noor M.A."/>
            <person name="O'Grady P."/>
            <person name="Pachter L."/>
            <person name="Papaceit M."/>
            <person name="Parisi M.J."/>
            <person name="Parisi M."/>
            <person name="Parts L."/>
            <person name="Pedersen J.S."/>
            <person name="Pesole G."/>
            <person name="Phillippy A.M."/>
            <person name="Ponting C.P."/>
            <person name="Pop M."/>
            <person name="Porcelli D."/>
            <person name="Powell J.R."/>
            <person name="Prohaska S."/>
            <person name="Pruitt K."/>
            <person name="Puig M."/>
            <person name="Quesneville H."/>
            <person name="Ram K.R."/>
            <person name="Rand D."/>
            <person name="Rasmussen M.D."/>
            <person name="Reed L.K."/>
            <person name="Reenan R."/>
            <person name="Reily A."/>
            <person name="Remington K.A."/>
            <person name="Rieger T.T."/>
            <person name="Ritchie M.G."/>
            <person name="Robin C."/>
            <person name="Rogers Y.H."/>
            <person name="Rohde C."/>
            <person name="Rozas J."/>
            <person name="Rubenfield M.J."/>
            <person name="Ruiz A."/>
            <person name="Russo S."/>
            <person name="Salzberg S.L."/>
            <person name="Sanchez-Gracia A."/>
            <person name="Saranga D.J."/>
            <person name="Sato H."/>
            <person name="Schaeffer S.W."/>
            <person name="Schatz M.C."/>
            <person name="Schlenke T."/>
            <person name="Schwartz R."/>
            <person name="Segarra C."/>
            <person name="Singh R.S."/>
            <person name="Sirot L."/>
            <person name="Sirota M."/>
            <person name="Sisneros N.B."/>
            <person name="Smith C.D."/>
            <person name="Smith T.F."/>
            <person name="Spieth J."/>
            <person name="Stage D.E."/>
            <person name="Stark A."/>
            <person name="Stephan W."/>
            <person name="Strausberg R.L."/>
            <person name="Strempel S."/>
            <person name="Sturgill D."/>
            <person name="Sutton G."/>
            <person name="Sutton G.G."/>
            <person name="Tao W."/>
            <person name="Teichmann S."/>
            <person name="Tobari Y.N."/>
            <person name="Tomimura Y."/>
            <person name="Tsolas J.M."/>
            <person name="Valente V.L."/>
            <person name="Venter E."/>
            <person name="Venter J.C."/>
            <person name="Vicario S."/>
            <person name="Vieira F.G."/>
            <person name="Vilella A.J."/>
            <person name="Villasante A."/>
            <person name="Walenz B."/>
            <person name="Wang J."/>
            <person name="Wasserman M."/>
            <person name="Watts T."/>
            <person name="Wilson D."/>
            <person name="Wilson R.K."/>
            <person name="Wing R.A."/>
            <person name="Wolfner M.F."/>
            <person name="Wong A."/>
            <person name="Wong G.K."/>
            <person name="Wu C.I."/>
            <person name="Wu G."/>
            <person name="Yamamoto D."/>
            <person name="Yang H.P."/>
            <person name="Yang S.P."/>
            <person name="Yorke J.A."/>
            <person name="Yoshida K."/>
            <person name="Zdobnov E."/>
            <person name="Zhang P."/>
            <person name="Zhang Y."/>
            <person name="Zimin A.V."/>
            <person name="Baldwin J."/>
            <person name="Abdouelleil A."/>
            <person name="Abdulkadir J."/>
            <person name="Abebe A."/>
            <person name="Abera B."/>
            <person name="Abreu J."/>
            <person name="Acer S.C."/>
            <person name="Aftuck L."/>
            <person name="Alexander A."/>
            <person name="An P."/>
            <person name="Anderson E."/>
            <person name="Anderson S."/>
            <person name="Arachi H."/>
            <person name="Azer M."/>
            <person name="Bachantsang P."/>
            <person name="Barry A."/>
            <person name="Bayul T."/>
            <person name="Berlin A."/>
            <person name="Bessette D."/>
            <person name="Bloom T."/>
            <person name="Blye J."/>
            <person name="Boguslavskiy L."/>
            <person name="Bonnet C."/>
            <person name="Boukhgalter B."/>
            <person name="Bourzgui I."/>
            <person name="Brown A."/>
            <person name="Cahill P."/>
            <person name="Channer S."/>
            <person name="Cheshatsang Y."/>
            <person name="Chuda L."/>
            <person name="Citroen M."/>
            <person name="Collymore A."/>
            <person name="Cooke P."/>
            <person name="Costello M."/>
            <person name="D'Aco K."/>
            <person name="Daza R."/>
            <person name="De Haan G."/>
            <person name="DeGray S."/>
            <person name="DeMaso C."/>
            <person name="Dhargay N."/>
            <person name="Dooley K."/>
            <person name="Dooley E."/>
            <person name="Doricent M."/>
            <person name="Dorje P."/>
            <person name="Dorjee K."/>
            <person name="Dupes A."/>
            <person name="Elong R."/>
            <person name="Falk J."/>
            <person name="Farina A."/>
            <person name="Faro S."/>
            <person name="Ferguson D."/>
            <person name="Fisher S."/>
            <person name="Foley C.D."/>
            <person name="Franke A."/>
            <person name="Friedrich D."/>
            <person name="Gadbois L."/>
            <person name="Gearin G."/>
            <person name="Gearin C.R."/>
            <person name="Giannoukos G."/>
            <person name="Goode T."/>
            <person name="Graham J."/>
            <person name="Grandbois E."/>
            <person name="Grewal S."/>
            <person name="Gyaltsen K."/>
            <person name="Hafez N."/>
            <person name="Hagos B."/>
            <person name="Hall J."/>
            <person name="Henson C."/>
            <person name="Hollinger A."/>
            <person name="Honan T."/>
            <person name="Huard M.D."/>
            <person name="Hughes L."/>
            <person name="Hurhula B."/>
            <person name="Husby M.E."/>
            <person name="Kamat A."/>
            <person name="Kanga B."/>
            <person name="Kashin S."/>
            <person name="Khazanovich D."/>
            <person name="Kisner P."/>
            <person name="Lance K."/>
            <person name="Lara M."/>
            <person name="Lee W."/>
            <person name="Lennon N."/>
            <person name="Letendre F."/>
            <person name="LeVine R."/>
            <person name="Lipovsky A."/>
            <person name="Liu X."/>
            <person name="Liu J."/>
            <person name="Liu S."/>
            <person name="Lokyitsang T."/>
            <person name="Lokyitsang Y."/>
            <person name="Lubonja R."/>
            <person name="Lui A."/>
            <person name="MacDonald P."/>
            <person name="Magnisalis V."/>
            <person name="Maru K."/>
            <person name="Matthews C."/>
            <person name="McCusker W."/>
            <person name="McDonough S."/>
            <person name="Mehta T."/>
            <person name="Meldrim J."/>
            <person name="Meneus L."/>
            <person name="Mihai O."/>
            <person name="Mihalev A."/>
            <person name="Mihova T."/>
            <person name="Mittelman R."/>
            <person name="Mlenga V."/>
            <person name="Montmayeur A."/>
            <person name="Mulrain L."/>
            <person name="Navidi A."/>
            <person name="Naylor J."/>
            <person name="Negash T."/>
            <person name="Nguyen T."/>
            <person name="Nguyen N."/>
            <person name="Nicol R."/>
            <person name="Norbu C."/>
            <person name="Norbu N."/>
            <person name="Novod N."/>
            <person name="O'Neill B."/>
            <person name="Osman S."/>
            <person name="Markiewicz E."/>
            <person name="Oyono O.L."/>
            <person name="Patti C."/>
            <person name="Phunkhang P."/>
            <person name="Pierre F."/>
            <person name="Priest M."/>
            <person name="Raghuraman S."/>
            <person name="Rege F."/>
            <person name="Reyes R."/>
            <person name="Rise C."/>
            <person name="Rogov P."/>
            <person name="Ross K."/>
            <person name="Ryan E."/>
            <person name="Settipalli S."/>
            <person name="Shea T."/>
            <person name="Sherpa N."/>
            <person name="Shi L."/>
            <person name="Shih D."/>
            <person name="Sparrow T."/>
            <person name="Spaulding J."/>
            <person name="Stalker J."/>
            <person name="Stange-Thomann N."/>
            <person name="Stavropoulos S."/>
            <person name="Stone C."/>
            <person name="Strader C."/>
            <person name="Tesfaye S."/>
            <person name="Thomson T."/>
            <person name="Thoulutsang Y."/>
            <person name="Thoulutsang D."/>
            <person name="Topham K."/>
            <person name="Topping I."/>
            <person name="Tsamla T."/>
            <person name="Vassiliev H."/>
            <person name="Vo A."/>
            <person name="Wangchuk T."/>
            <person name="Wangdi T."/>
            <person name="Weiand M."/>
            <person name="Wilkinson J."/>
            <person name="Wilson A."/>
            <person name="Yadav S."/>
            <person name="Young G."/>
            <person name="Yu Q."/>
            <person name="Zembek L."/>
            <person name="Zhong D."/>
            <person name="Zimmer A."/>
            <person name="Zwirko Z."/>
            <person name="Jaffe D.B."/>
            <person name="Alvarez P."/>
            <person name="Brockman W."/>
            <person name="Butler J."/>
            <person name="Chin C."/>
            <person name="Gnerre S."/>
            <person name="Grabherr M."/>
            <person name="Kleber M."/>
            <person name="Mauceli E."/>
            <person name="MacCallum I."/>
        </authorList>
    </citation>
    <scope>NUCLEOTIDE SEQUENCE [LARGE SCALE GENOMIC DNA]</scope>
    <source>
        <strain evidence="11 12">TSC#14021-0224.01</strain>
    </source>
</reference>
<dbReference type="PANTHER" id="PTHR10083">
    <property type="entry name" value="KUNITZ-TYPE PROTEASE INHIBITOR-RELATED"/>
    <property type="match status" value="1"/>
</dbReference>
<dbReference type="OMA" id="QIACESK"/>
<dbReference type="KEGG" id="der:6541290"/>
<evidence type="ECO:0000256" key="4">
    <source>
        <dbReference type="ARBA" id="ARBA00022690"/>
    </source>
</evidence>
<dbReference type="InterPro" id="IPR050098">
    <property type="entry name" value="TFPI/VKTCI-like"/>
</dbReference>
<dbReference type="SUPFAM" id="SSF57362">
    <property type="entry name" value="BPTI-like"/>
    <property type="match status" value="1"/>
</dbReference>
<dbReference type="GO" id="GO:0090729">
    <property type="term" value="F:toxin activity"/>
    <property type="evidence" value="ECO:0007669"/>
    <property type="project" value="UniProtKB-KW"/>
</dbReference>
<keyword evidence="2" id="KW-0964">Secreted</keyword>
<comment type="subcellular location">
    <subcellularLocation>
        <location evidence="1">Secreted</location>
    </subcellularLocation>
</comment>
<evidence type="ECO:0000256" key="3">
    <source>
        <dbReference type="ARBA" id="ARBA00022656"/>
    </source>
</evidence>
<reference evidence="11 12" key="2">
    <citation type="journal article" date="2008" name="Bioinformatics">
        <title>Assembly reconciliation.</title>
        <authorList>
            <person name="Zimin A.V."/>
            <person name="Smith D.R."/>
            <person name="Sutton G."/>
            <person name="Yorke J.A."/>
        </authorList>
    </citation>
    <scope>NUCLEOTIDE SEQUENCE [LARGE SCALE GENOMIC DNA]</scope>
    <source>
        <strain evidence="11 12">TSC#14021-0224.01</strain>
    </source>
</reference>
<dbReference type="FunFam" id="4.10.410.10:FF:000020">
    <property type="entry name" value="Collagen, type VI, alpha 3"/>
    <property type="match status" value="1"/>
</dbReference>
<feature type="chain" id="PRO_5002794015" description="BPTI/Kunitz inhibitor domain-containing protein" evidence="9">
    <location>
        <begin position="20"/>
        <end position="82"/>
    </location>
</feature>
<dbReference type="GO" id="GO:0004867">
    <property type="term" value="F:serine-type endopeptidase inhibitor activity"/>
    <property type="evidence" value="ECO:0007669"/>
    <property type="project" value="UniProtKB-KW"/>
</dbReference>
<evidence type="ECO:0000256" key="6">
    <source>
        <dbReference type="ARBA" id="ARBA00023157"/>
    </source>
</evidence>
<keyword evidence="4" id="KW-0646">Protease inhibitor</keyword>
<evidence type="ECO:0000256" key="9">
    <source>
        <dbReference type="SAM" id="SignalP"/>
    </source>
</evidence>